<dbReference type="Pfam" id="PF07727">
    <property type="entry name" value="RVT_2"/>
    <property type="match status" value="1"/>
</dbReference>
<keyword evidence="5" id="KW-1185">Reference proteome</keyword>
<comment type="caution">
    <text evidence="4">The sequence shown here is derived from an EMBL/GenBank/DDBJ whole genome shotgun (WGS) entry which is preliminary data.</text>
</comment>
<keyword evidence="1" id="KW-0175">Coiled coil</keyword>
<evidence type="ECO:0000256" key="1">
    <source>
        <dbReference type="SAM" id="Coils"/>
    </source>
</evidence>
<organism evidence="4 5">
    <name type="scientific">Phytophthora palmivora</name>
    <dbReference type="NCBI Taxonomy" id="4796"/>
    <lineage>
        <taxon>Eukaryota</taxon>
        <taxon>Sar</taxon>
        <taxon>Stramenopiles</taxon>
        <taxon>Oomycota</taxon>
        <taxon>Peronosporomycetes</taxon>
        <taxon>Peronosporales</taxon>
        <taxon>Peronosporaceae</taxon>
        <taxon>Phytophthora</taxon>
    </lineage>
</organism>
<evidence type="ECO:0000259" key="3">
    <source>
        <dbReference type="Pfam" id="PF07727"/>
    </source>
</evidence>
<gene>
    <name evidence="4" type="ORF">PHPALM_27985</name>
</gene>
<evidence type="ECO:0000256" key="2">
    <source>
        <dbReference type="SAM" id="MobiDB-lite"/>
    </source>
</evidence>
<dbReference type="InterPro" id="IPR013103">
    <property type="entry name" value="RVT_2"/>
</dbReference>
<dbReference type="AlphaFoldDB" id="A0A2P4XB70"/>
<proteinExistence type="predicted"/>
<evidence type="ECO:0000313" key="5">
    <source>
        <dbReference type="Proteomes" id="UP000237271"/>
    </source>
</evidence>
<dbReference type="OrthoDB" id="115778at2759"/>
<feature type="region of interest" description="Disordered" evidence="2">
    <location>
        <begin position="1"/>
        <end position="29"/>
    </location>
</feature>
<dbReference type="InterPro" id="IPR043502">
    <property type="entry name" value="DNA/RNA_pol_sf"/>
</dbReference>
<dbReference type="SUPFAM" id="SSF56672">
    <property type="entry name" value="DNA/RNA polymerases"/>
    <property type="match status" value="1"/>
</dbReference>
<dbReference type="EMBL" id="NCKW01015495">
    <property type="protein sequence ID" value="POM62801.1"/>
    <property type="molecule type" value="Genomic_DNA"/>
</dbReference>
<dbReference type="PANTHER" id="PTHR11439">
    <property type="entry name" value="GAG-POL-RELATED RETROTRANSPOSON"/>
    <property type="match status" value="1"/>
</dbReference>
<feature type="domain" description="Reverse transcriptase Ty1/copia-type" evidence="3">
    <location>
        <begin position="148"/>
        <end position="384"/>
    </location>
</feature>
<name>A0A2P4XB70_9STRA</name>
<dbReference type="Proteomes" id="UP000237271">
    <property type="component" value="Unassembled WGS sequence"/>
</dbReference>
<dbReference type="PANTHER" id="PTHR11439:SF483">
    <property type="entry name" value="PEPTIDE SYNTHASE GLIP-LIKE, PUTATIVE (AFU_ORTHOLOGUE AFUA_3G12920)-RELATED"/>
    <property type="match status" value="1"/>
</dbReference>
<feature type="region of interest" description="Disordered" evidence="2">
    <location>
        <begin position="58"/>
        <end position="80"/>
    </location>
</feature>
<reference evidence="4 5" key="1">
    <citation type="journal article" date="2017" name="Genome Biol. Evol.">
        <title>Phytophthora megakarya and P. palmivora, closely related causal agents of cacao black pod rot, underwent increases in genome sizes and gene numbers by different mechanisms.</title>
        <authorList>
            <person name="Ali S.S."/>
            <person name="Shao J."/>
            <person name="Lary D.J."/>
            <person name="Kronmiller B."/>
            <person name="Shen D."/>
            <person name="Strem M.D."/>
            <person name="Amoako-Attah I."/>
            <person name="Akrofi A.Y."/>
            <person name="Begoude B.A."/>
            <person name="Ten Hoopen G.M."/>
            <person name="Coulibaly K."/>
            <person name="Kebe B.I."/>
            <person name="Melnick R.L."/>
            <person name="Guiltinan M.J."/>
            <person name="Tyler B.M."/>
            <person name="Meinhardt L.W."/>
            <person name="Bailey B.A."/>
        </authorList>
    </citation>
    <scope>NUCLEOTIDE SEQUENCE [LARGE SCALE GENOMIC DNA]</scope>
    <source>
        <strain evidence="5">sbr112.9</strain>
    </source>
</reference>
<accession>A0A2P4XB70</accession>
<evidence type="ECO:0000313" key="4">
    <source>
        <dbReference type="EMBL" id="POM62801.1"/>
    </source>
</evidence>
<feature type="coiled-coil region" evidence="1">
    <location>
        <begin position="121"/>
        <end position="148"/>
    </location>
</feature>
<sequence>MDGFGLGVVPEQTPVSTGGPVAGSSSEAPVGVPMATAQLSPAKCEGVVASGESIERAESSVGETISLSNSDNDNHDDCEEGASFRRTTRIRRPNVRLCDYEVDLPESLVIQEMNAVMESTSVKAAMEAADSEKRIEALNNECSELLRNKTWELVEKPGGVKMLTSKWVFVRKRNAQGQVERHRARITVKGCQQKFGLNFCGTYAPVVCMEAVRLVLLLALHYGLFCRHGDFVATFLNDPIDVEIYMSQPEFFDDGTGRVCRFLRSLYGLKQHPRIWYQTLNKYLNNVDLSGQDGWWCLLRWVDGSPIFLIIYVDDIVIAATMENIKLVLTELGRAFKIKDLGDVSHLLAMEITYVSGISISISQRQLLERFKMASCKAVSTPQVKGNFLCPGGPDRETVCVNIDPDVDPPVPDITNAVRTLGKFLTCYTKEHFVFAKRVLRYLQGTCDFGLVWYKSETPGLQLGNEKDDRRSITDYVLQLIGYTFAYKSKKQPIMTDDTAVLSLWLPVSVPT</sequence>
<protein>
    <submittedName>
        <fullName evidence="4">Polyprotein</fullName>
    </submittedName>
</protein>